<proteinExistence type="predicted"/>
<dbReference type="Proteomes" id="UP000239709">
    <property type="component" value="Chromosome"/>
</dbReference>
<organism evidence="2 3">
    <name type="scientific">Ottowia oryzae</name>
    <dbReference type="NCBI Taxonomy" id="2109914"/>
    <lineage>
        <taxon>Bacteria</taxon>
        <taxon>Pseudomonadati</taxon>
        <taxon>Pseudomonadota</taxon>
        <taxon>Betaproteobacteria</taxon>
        <taxon>Burkholderiales</taxon>
        <taxon>Comamonadaceae</taxon>
        <taxon>Ottowia</taxon>
    </lineage>
</organism>
<dbReference type="KEGG" id="otk:C6570_17465"/>
<sequence length="633" mass="62569">MGGDAVGGMGGGPGGTGAGSAGGHGGAGGGLSWGGDGASPWGSGAATNTFNPATGAYNSSNAVNAVPGRPDGVRPDGVNNPLPRPGATPNPLPPNGTTPNALPPAGNPAGQLPQAGLPNAAAGQAGAPPGMNQLVAPATALAGTSVTIGPRGTVSQPMFSPAAASAPSATTTAYSAQTAAGLPLRSTPQAAPVAAALGMADPRAKAAVAAMPPATAQPQQQPSGAQPTTAARAGQLPAPAAAANTQVAAQTAAHIAAQTAAAARGAAGSSQAVAQAQAALALALGRVGAGQMTAGGAAIALAEAQLALRASRMAQLQLLAPAGAQGQRGVAAGPGAAASGARALAQAPAAGAQTAAQAPRAGAMPQSAAKGEAPTGSQVAAGAVMPKQLATTLAMAPKLRKRGSHDRVEKIDQFTPRAPTPEMEDEDFWDALGDAGDDDEDRSGPADQPEADAAAREAAAEHYRALHLWLKANDQQALLRELALGRRVMVLAPPDQTHQRLIGHVLWPDAADTSKAGTVAPTAGTRGRAWPLAARWSAMLPADVGWRQWRLRQWVDAAGTWQVAASQPDRHTPRLVLAGAEPAGAAPAVGEYITVAEPRRLRRLMGQQWTMMALRVPVPLDGMGTQGAVAGGQ</sequence>
<dbReference type="EMBL" id="CP027666">
    <property type="protein sequence ID" value="AVO35808.1"/>
    <property type="molecule type" value="Genomic_DNA"/>
</dbReference>
<evidence type="ECO:0000313" key="3">
    <source>
        <dbReference type="Proteomes" id="UP000239709"/>
    </source>
</evidence>
<feature type="compositionally biased region" description="Acidic residues" evidence="1">
    <location>
        <begin position="422"/>
        <end position="441"/>
    </location>
</feature>
<feature type="region of interest" description="Disordered" evidence="1">
    <location>
        <begin position="397"/>
        <end position="457"/>
    </location>
</feature>
<protein>
    <submittedName>
        <fullName evidence="2">Uncharacterized protein</fullName>
    </submittedName>
</protein>
<feature type="compositionally biased region" description="Low complexity" evidence="1">
    <location>
        <begin position="351"/>
        <end position="366"/>
    </location>
</feature>
<evidence type="ECO:0000256" key="1">
    <source>
        <dbReference type="SAM" id="MobiDB-lite"/>
    </source>
</evidence>
<feature type="region of interest" description="Disordered" evidence="1">
    <location>
        <begin position="351"/>
        <end position="379"/>
    </location>
</feature>
<feature type="compositionally biased region" description="Gly residues" evidence="1">
    <location>
        <begin position="1"/>
        <end position="37"/>
    </location>
</feature>
<feature type="region of interest" description="Disordered" evidence="1">
    <location>
        <begin position="208"/>
        <end position="238"/>
    </location>
</feature>
<feature type="compositionally biased region" description="Low complexity" evidence="1">
    <location>
        <begin position="107"/>
        <end position="125"/>
    </location>
</feature>
<feature type="compositionally biased region" description="Polar residues" evidence="1">
    <location>
        <begin position="45"/>
        <end position="63"/>
    </location>
</feature>
<dbReference type="AlphaFoldDB" id="A0A2S0MIU6"/>
<dbReference type="RefSeq" id="WP_106704352.1">
    <property type="nucleotide sequence ID" value="NZ_CP027666.1"/>
</dbReference>
<keyword evidence="3" id="KW-1185">Reference proteome</keyword>
<gene>
    <name evidence="2" type="ORF">C6570_17465</name>
</gene>
<feature type="compositionally biased region" description="Pro residues" evidence="1">
    <location>
        <begin position="82"/>
        <end position="106"/>
    </location>
</feature>
<dbReference type="OrthoDB" id="8909833at2"/>
<accession>A0A2S0MIU6</accession>
<feature type="region of interest" description="Disordered" evidence="1">
    <location>
        <begin position="1"/>
        <end position="125"/>
    </location>
</feature>
<name>A0A2S0MIU6_9BURK</name>
<evidence type="ECO:0000313" key="2">
    <source>
        <dbReference type="EMBL" id="AVO35808.1"/>
    </source>
</evidence>
<reference evidence="2 3" key="1">
    <citation type="submission" date="2018-03" db="EMBL/GenBank/DDBJ databases">
        <title>Genome sequencing of Ottowia sp.</title>
        <authorList>
            <person name="Kim S.-J."/>
            <person name="Heo J."/>
            <person name="Kwon S.-W."/>
        </authorList>
    </citation>
    <scope>NUCLEOTIDE SEQUENCE [LARGE SCALE GENOMIC DNA]</scope>
    <source>
        <strain evidence="2 3">KADR8-3</strain>
    </source>
</reference>